<gene>
    <name evidence="2" type="ORF">NE237_027268</name>
</gene>
<accession>A0A9Q0GM80</accession>
<dbReference type="EMBL" id="JAMYWD010000012">
    <property type="protein sequence ID" value="KAJ4950436.1"/>
    <property type="molecule type" value="Genomic_DNA"/>
</dbReference>
<dbReference type="PANTHER" id="PTHR32254:SF5">
    <property type="entry name" value="CALCINEURIN-LIKE METALLO-PHOSPHOESTERASE SUPERFAMILY PROTEIN"/>
    <property type="match status" value="1"/>
</dbReference>
<evidence type="ECO:0000313" key="3">
    <source>
        <dbReference type="Proteomes" id="UP001141806"/>
    </source>
</evidence>
<evidence type="ECO:0000256" key="1">
    <source>
        <dbReference type="SAM" id="Phobius"/>
    </source>
</evidence>
<proteinExistence type="predicted"/>
<name>A0A9Q0GM80_9MAGN</name>
<dbReference type="OrthoDB" id="411211at2759"/>
<sequence>MEKPSWVYTLLTQICLCLALYLSFHLGERHTPVYQSSNGRGTPHDLYFLSVRGGYRFPQQQFHLLQRMEKVAKTYKAKFVVNISELGDDDPLMQNGTLHFPSLKVPWYTTTTSQGERKGYFLKQVAITHGQVLDIIGLDTGSVQGYQHAGKAGRAASNQLQWLTRILGVTDSNWCIVAGFHPLAVCEEEERTEMMHVSETLQRIFLKFGVNAYLSQQGCSDYTRQVSITNIGIPGLLDRENNRTSSINTSSTFTRDMHDGFILHRVSPLEIVSYSINSAGQVVSRSKLHQRGKDFMSRDGCLHLHLAGQLGGRERVIVSSLTGNRCLQPLVVMILSLPEKRRT</sequence>
<reference evidence="2" key="1">
    <citation type="journal article" date="2023" name="Plant J.">
        <title>The genome of the king protea, Protea cynaroides.</title>
        <authorList>
            <person name="Chang J."/>
            <person name="Duong T.A."/>
            <person name="Schoeman C."/>
            <person name="Ma X."/>
            <person name="Roodt D."/>
            <person name="Barker N."/>
            <person name="Li Z."/>
            <person name="Van de Peer Y."/>
            <person name="Mizrachi E."/>
        </authorList>
    </citation>
    <scope>NUCLEOTIDE SEQUENCE</scope>
    <source>
        <tissue evidence="2">Young leaves</tissue>
    </source>
</reference>
<organism evidence="2 3">
    <name type="scientific">Protea cynaroides</name>
    <dbReference type="NCBI Taxonomy" id="273540"/>
    <lineage>
        <taxon>Eukaryota</taxon>
        <taxon>Viridiplantae</taxon>
        <taxon>Streptophyta</taxon>
        <taxon>Embryophyta</taxon>
        <taxon>Tracheophyta</taxon>
        <taxon>Spermatophyta</taxon>
        <taxon>Magnoliopsida</taxon>
        <taxon>Proteales</taxon>
        <taxon>Proteaceae</taxon>
        <taxon>Protea</taxon>
    </lineage>
</organism>
<evidence type="ECO:0000313" key="2">
    <source>
        <dbReference type="EMBL" id="KAJ4950436.1"/>
    </source>
</evidence>
<keyword evidence="1" id="KW-0472">Membrane</keyword>
<dbReference type="SUPFAM" id="SSF56300">
    <property type="entry name" value="Metallo-dependent phosphatases"/>
    <property type="match status" value="1"/>
</dbReference>
<dbReference type="PANTHER" id="PTHR32254">
    <property type="entry name" value="EXPRESSED PROTEIN"/>
    <property type="match status" value="1"/>
</dbReference>
<dbReference type="Proteomes" id="UP001141806">
    <property type="component" value="Unassembled WGS sequence"/>
</dbReference>
<keyword evidence="3" id="KW-1185">Reference proteome</keyword>
<protein>
    <submittedName>
        <fullName evidence="2">Uncharacterized protein</fullName>
    </submittedName>
</protein>
<dbReference type="InterPro" id="IPR029052">
    <property type="entry name" value="Metallo-depent_PP-like"/>
</dbReference>
<comment type="caution">
    <text evidence="2">The sequence shown here is derived from an EMBL/GenBank/DDBJ whole genome shotgun (WGS) entry which is preliminary data.</text>
</comment>
<keyword evidence="1" id="KW-0812">Transmembrane</keyword>
<dbReference type="AlphaFoldDB" id="A0A9Q0GM80"/>
<feature type="transmembrane region" description="Helical" evidence="1">
    <location>
        <begin position="6"/>
        <end position="24"/>
    </location>
</feature>
<dbReference type="Gene3D" id="3.60.21.10">
    <property type="match status" value="1"/>
</dbReference>
<keyword evidence="1" id="KW-1133">Transmembrane helix</keyword>